<keyword evidence="1" id="KW-0812">Transmembrane</keyword>
<feature type="transmembrane region" description="Helical" evidence="1">
    <location>
        <begin position="84"/>
        <end position="110"/>
    </location>
</feature>
<dbReference type="EMBL" id="MSKL01000002">
    <property type="protein sequence ID" value="OLO51241.1"/>
    <property type="molecule type" value="Genomic_DNA"/>
</dbReference>
<keyword evidence="1" id="KW-1133">Transmembrane helix</keyword>
<proteinExistence type="predicted"/>
<sequence>MTVPYGRYYPSMGQTPVPGFGWNDPVLTTVQRKRSATRKVSLSSGVAGIITMSVQMITSTTLFVTSVVPKDPSLEFTFLDFIGLLAMIFTPFIVGLGWIATFILALIACIKAHSRTPRVQPDGWDEAKMPTSALLAASIVAGLPAVISYVTLFLEGSSGSSAGGTDYFMESVLITCDLVQALIAVGFGFLLRMSRALDPSVRAPQAPGTQFA</sequence>
<evidence type="ECO:0000313" key="3">
    <source>
        <dbReference type="Proteomes" id="UP000186394"/>
    </source>
</evidence>
<feature type="transmembrane region" description="Helical" evidence="1">
    <location>
        <begin position="131"/>
        <end position="152"/>
    </location>
</feature>
<feature type="transmembrane region" description="Helical" evidence="1">
    <location>
        <begin position="172"/>
        <end position="191"/>
    </location>
</feature>
<protein>
    <submittedName>
        <fullName evidence="2">Uncharacterized protein</fullName>
    </submittedName>
</protein>
<accession>A0A1Q8VT14</accession>
<dbReference type="Proteomes" id="UP000186394">
    <property type="component" value="Unassembled WGS sequence"/>
</dbReference>
<name>A0A1Q8VT14_9ACTO</name>
<evidence type="ECO:0000313" key="2">
    <source>
        <dbReference type="EMBL" id="OLO51241.1"/>
    </source>
</evidence>
<keyword evidence="1" id="KW-0472">Membrane</keyword>
<dbReference type="RefSeq" id="WP_075416969.1">
    <property type="nucleotide sequence ID" value="NZ_MSKL01000002.1"/>
</dbReference>
<dbReference type="AlphaFoldDB" id="A0A1Q8VT14"/>
<gene>
    <name evidence="2" type="ORF">BKH28_00355</name>
</gene>
<comment type="caution">
    <text evidence="2">The sequence shown here is derived from an EMBL/GenBank/DDBJ whole genome shotgun (WGS) entry which is preliminary data.</text>
</comment>
<organism evidence="2 3">
    <name type="scientific">Actinomyces oris</name>
    <dbReference type="NCBI Taxonomy" id="544580"/>
    <lineage>
        <taxon>Bacteria</taxon>
        <taxon>Bacillati</taxon>
        <taxon>Actinomycetota</taxon>
        <taxon>Actinomycetes</taxon>
        <taxon>Actinomycetales</taxon>
        <taxon>Actinomycetaceae</taxon>
        <taxon>Actinomyces</taxon>
    </lineage>
</organism>
<evidence type="ECO:0000256" key="1">
    <source>
        <dbReference type="SAM" id="Phobius"/>
    </source>
</evidence>
<feature type="transmembrane region" description="Helical" evidence="1">
    <location>
        <begin position="42"/>
        <end position="64"/>
    </location>
</feature>
<reference evidence="2 3" key="1">
    <citation type="submission" date="2016-12" db="EMBL/GenBank/DDBJ databases">
        <title>Genomic comparison of strains in the 'Actinomyces naeslundii' group.</title>
        <authorList>
            <person name="Mughal S.R."/>
            <person name="Do T."/>
            <person name="Gilbert S.C."/>
            <person name="Witherden E.A."/>
            <person name="Didelot X."/>
            <person name="Beighton D."/>
        </authorList>
    </citation>
    <scope>NUCLEOTIDE SEQUENCE [LARGE SCALE GENOMIC DNA]</scope>
    <source>
        <strain evidence="2 3">P6N</strain>
    </source>
</reference>